<dbReference type="InterPro" id="IPR001063">
    <property type="entry name" value="Ribosomal_uL22"/>
</dbReference>
<sequence>LNKMRTYEGAEKNIRHSPWRLNLVCQLAAGLPLQEALTQLEFCKKGKAPLVQEVLKRTSNLASIRHGLQISQLEVAECFATKGVPLKRIRIMGRGRSGKMERKHSHMRVILR</sequence>
<name>A0A8J9SQV9_PHATR</name>
<dbReference type="PANTHER" id="PTHR13501:SF10">
    <property type="entry name" value="LARGE RIBOSOMAL SUBUNIT PROTEIN UL22M"/>
    <property type="match status" value="1"/>
</dbReference>
<evidence type="ECO:0000256" key="2">
    <source>
        <dbReference type="ARBA" id="ARBA00022980"/>
    </source>
</evidence>
<feature type="non-terminal residue" evidence="5">
    <location>
        <position position="112"/>
    </location>
</feature>
<evidence type="ECO:0000256" key="4">
    <source>
        <dbReference type="RuleBase" id="RU004005"/>
    </source>
</evidence>
<evidence type="ECO:0008006" key="6">
    <source>
        <dbReference type="Google" id="ProtNLM"/>
    </source>
</evidence>
<dbReference type="AlphaFoldDB" id="A0A8J9SQV9"/>
<protein>
    <recommendedName>
        <fullName evidence="6">50S ribosomal protein L22</fullName>
    </recommendedName>
</protein>
<dbReference type="SUPFAM" id="SSF54843">
    <property type="entry name" value="Ribosomal protein L22"/>
    <property type="match status" value="1"/>
</dbReference>
<reference evidence="5" key="1">
    <citation type="submission" date="2022-02" db="EMBL/GenBank/DDBJ databases">
        <authorList>
            <person name="Giguere J D."/>
        </authorList>
    </citation>
    <scope>NUCLEOTIDE SEQUENCE</scope>
    <source>
        <strain evidence="5">CCAP 1055/1</strain>
    </source>
</reference>
<dbReference type="GO" id="GO:0003735">
    <property type="term" value="F:structural constituent of ribosome"/>
    <property type="evidence" value="ECO:0007669"/>
    <property type="project" value="InterPro"/>
</dbReference>
<accession>A0A8J9SQV9</accession>
<dbReference type="Gene3D" id="3.90.470.10">
    <property type="entry name" value="Ribosomal protein L22/L17"/>
    <property type="match status" value="1"/>
</dbReference>
<dbReference type="EMBL" id="OU594964">
    <property type="protein sequence ID" value="CAG9286772.1"/>
    <property type="molecule type" value="Genomic_DNA"/>
</dbReference>
<evidence type="ECO:0000256" key="3">
    <source>
        <dbReference type="ARBA" id="ARBA00023274"/>
    </source>
</evidence>
<dbReference type="Pfam" id="PF00237">
    <property type="entry name" value="Ribosomal_L22"/>
    <property type="match status" value="1"/>
</dbReference>
<keyword evidence="2 4" id="KW-0689">Ribosomal protein</keyword>
<feature type="non-terminal residue" evidence="5">
    <location>
        <position position="1"/>
    </location>
</feature>
<evidence type="ECO:0000313" key="5">
    <source>
        <dbReference type="EMBL" id="CAG9286772.1"/>
    </source>
</evidence>
<organism evidence="5">
    <name type="scientific">Phaeodactylum tricornutum</name>
    <name type="common">Diatom</name>
    <dbReference type="NCBI Taxonomy" id="2850"/>
    <lineage>
        <taxon>Eukaryota</taxon>
        <taxon>Sar</taxon>
        <taxon>Stramenopiles</taxon>
        <taxon>Ochrophyta</taxon>
        <taxon>Bacillariophyta</taxon>
        <taxon>Bacillariophyceae</taxon>
        <taxon>Bacillariophycidae</taxon>
        <taxon>Naviculales</taxon>
        <taxon>Phaeodactylaceae</taxon>
        <taxon>Phaeodactylum</taxon>
    </lineage>
</organism>
<proteinExistence type="inferred from homology"/>
<gene>
    <name evidence="5" type="ORF">PTTT1_LOCUS33407</name>
</gene>
<dbReference type="InterPro" id="IPR047867">
    <property type="entry name" value="Ribosomal_uL22_bac/org-type"/>
</dbReference>
<dbReference type="InterPro" id="IPR036394">
    <property type="entry name" value="Ribosomal_uL22_sf"/>
</dbReference>
<dbReference type="PANTHER" id="PTHR13501">
    <property type="entry name" value="CHLOROPLAST 50S RIBOSOMAL PROTEIN L22-RELATED"/>
    <property type="match status" value="1"/>
</dbReference>
<dbReference type="Proteomes" id="UP000836788">
    <property type="component" value="Chromosome 23"/>
</dbReference>
<keyword evidence="3 4" id="KW-0687">Ribonucleoprotein</keyword>
<comment type="similarity">
    <text evidence="1 4">Belongs to the universal ribosomal protein uL22 family.</text>
</comment>
<dbReference type="GO" id="GO:0015934">
    <property type="term" value="C:large ribosomal subunit"/>
    <property type="evidence" value="ECO:0007669"/>
    <property type="project" value="InterPro"/>
</dbReference>
<dbReference type="GO" id="GO:0006412">
    <property type="term" value="P:translation"/>
    <property type="evidence" value="ECO:0007669"/>
    <property type="project" value="InterPro"/>
</dbReference>
<evidence type="ECO:0000256" key="1">
    <source>
        <dbReference type="ARBA" id="ARBA00009451"/>
    </source>
</evidence>